<dbReference type="InterPro" id="IPR008271">
    <property type="entry name" value="Ser/Thr_kinase_AS"/>
</dbReference>
<feature type="repeat" description="ANK" evidence="3">
    <location>
        <begin position="820"/>
        <end position="860"/>
    </location>
</feature>
<dbReference type="InterPro" id="IPR036770">
    <property type="entry name" value="Ankyrin_rpt-contain_sf"/>
</dbReference>
<dbReference type="SUPFAM" id="SSF56112">
    <property type="entry name" value="Protein kinase-like (PK-like)"/>
    <property type="match status" value="1"/>
</dbReference>
<dbReference type="PROSITE" id="PS50088">
    <property type="entry name" value="ANK_REPEAT"/>
    <property type="match status" value="3"/>
</dbReference>
<keyword evidence="1" id="KW-0677">Repeat</keyword>
<protein>
    <recommendedName>
        <fullName evidence="4">Protein kinase domain-containing protein</fullName>
    </recommendedName>
</protein>
<dbReference type="Gene3D" id="1.10.510.10">
    <property type="entry name" value="Transferase(Phosphotransferase) domain 1"/>
    <property type="match status" value="1"/>
</dbReference>
<keyword evidence="6" id="KW-1185">Reference proteome</keyword>
<dbReference type="SMART" id="SM00248">
    <property type="entry name" value="ANK"/>
    <property type="match status" value="13"/>
</dbReference>
<feature type="domain" description="Protein kinase" evidence="4">
    <location>
        <begin position="74"/>
        <end position="389"/>
    </location>
</feature>
<dbReference type="Gene3D" id="3.30.200.20">
    <property type="entry name" value="Phosphorylase Kinase, domain 1"/>
    <property type="match status" value="1"/>
</dbReference>
<dbReference type="Pfam" id="PF12796">
    <property type="entry name" value="Ank_2"/>
    <property type="match status" value="2"/>
</dbReference>
<dbReference type="AlphaFoldDB" id="A0A284RYC7"/>
<evidence type="ECO:0000256" key="1">
    <source>
        <dbReference type="ARBA" id="ARBA00022737"/>
    </source>
</evidence>
<dbReference type="PANTHER" id="PTHR24173:SF83">
    <property type="entry name" value="SOCS BOX DOMAIN-CONTAINING PROTEIN"/>
    <property type="match status" value="1"/>
</dbReference>
<dbReference type="OrthoDB" id="2875016at2759"/>
<dbReference type="InterPro" id="IPR011009">
    <property type="entry name" value="Kinase-like_dom_sf"/>
</dbReference>
<dbReference type="STRING" id="47428.A0A284RYC7"/>
<reference evidence="6" key="1">
    <citation type="journal article" date="2017" name="Nat. Ecol. Evol.">
        <title>Genome expansion and lineage-specific genetic innovations in the forest pathogenic fungi Armillaria.</title>
        <authorList>
            <person name="Sipos G."/>
            <person name="Prasanna A.N."/>
            <person name="Walter M.C."/>
            <person name="O'Connor E."/>
            <person name="Balint B."/>
            <person name="Krizsan K."/>
            <person name="Kiss B."/>
            <person name="Hess J."/>
            <person name="Varga T."/>
            <person name="Slot J."/>
            <person name="Riley R."/>
            <person name="Boka B."/>
            <person name="Rigling D."/>
            <person name="Barry K."/>
            <person name="Lee J."/>
            <person name="Mihaltcheva S."/>
            <person name="LaButti K."/>
            <person name="Lipzen A."/>
            <person name="Waldron R."/>
            <person name="Moloney N.M."/>
            <person name="Sperisen C."/>
            <person name="Kredics L."/>
            <person name="Vagvoelgyi C."/>
            <person name="Patrignani A."/>
            <person name="Fitzpatrick D."/>
            <person name="Nagy I."/>
            <person name="Doyle S."/>
            <person name="Anderson J.B."/>
            <person name="Grigoriev I.V."/>
            <person name="Gueldener U."/>
            <person name="Muensterkoetter M."/>
            <person name="Nagy L.G."/>
        </authorList>
    </citation>
    <scope>NUCLEOTIDE SEQUENCE [LARGE SCALE GENOMIC DNA]</scope>
    <source>
        <strain evidence="6">C18/9</strain>
    </source>
</reference>
<evidence type="ECO:0000256" key="2">
    <source>
        <dbReference type="ARBA" id="ARBA00023043"/>
    </source>
</evidence>
<dbReference type="GO" id="GO:0004672">
    <property type="term" value="F:protein kinase activity"/>
    <property type="evidence" value="ECO:0007669"/>
    <property type="project" value="InterPro"/>
</dbReference>
<keyword evidence="2 3" id="KW-0040">ANK repeat</keyword>
<dbReference type="SMART" id="SM00220">
    <property type="entry name" value="S_TKc"/>
    <property type="match status" value="1"/>
</dbReference>
<dbReference type="PROSITE" id="PS50011">
    <property type="entry name" value="PROTEIN_KINASE_DOM"/>
    <property type="match status" value="1"/>
</dbReference>
<dbReference type="Pfam" id="PF07714">
    <property type="entry name" value="PK_Tyr_Ser-Thr"/>
    <property type="match status" value="1"/>
</dbReference>
<gene>
    <name evidence="5" type="ORF">ARMOST_17196</name>
</gene>
<dbReference type="InterPro" id="IPR000719">
    <property type="entry name" value="Prot_kinase_dom"/>
</dbReference>
<dbReference type="PROSITE" id="PS00108">
    <property type="entry name" value="PROTEIN_KINASE_ST"/>
    <property type="match status" value="1"/>
</dbReference>
<dbReference type="Proteomes" id="UP000219338">
    <property type="component" value="Unassembled WGS sequence"/>
</dbReference>
<accession>A0A284RYC7</accession>
<dbReference type="InterPro" id="IPR002110">
    <property type="entry name" value="Ankyrin_rpt"/>
</dbReference>
<dbReference type="SUPFAM" id="SSF48403">
    <property type="entry name" value="Ankyrin repeat"/>
    <property type="match status" value="2"/>
</dbReference>
<evidence type="ECO:0000256" key="3">
    <source>
        <dbReference type="PROSITE-ProRule" id="PRU00023"/>
    </source>
</evidence>
<name>A0A284RYC7_ARMOS</name>
<dbReference type="PROSITE" id="PS50297">
    <property type="entry name" value="ANK_REP_REGION"/>
    <property type="match status" value="2"/>
</dbReference>
<feature type="repeat" description="ANK" evidence="3">
    <location>
        <begin position="891"/>
        <end position="925"/>
    </location>
</feature>
<dbReference type="InterPro" id="IPR001245">
    <property type="entry name" value="Ser-Thr/Tyr_kinase_cat_dom"/>
</dbReference>
<proteinExistence type="predicted"/>
<evidence type="ECO:0000259" key="4">
    <source>
        <dbReference type="PROSITE" id="PS50011"/>
    </source>
</evidence>
<dbReference type="EMBL" id="FUEG01000021">
    <property type="protein sequence ID" value="SJL13748.1"/>
    <property type="molecule type" value="Genomic_DNA"/>
</dbReference>
<dbReference type="PANTHER" id="PTHR24173">
    <property type="entry name" value="ANKYRIN REPEAT CONTAINING"/>
    <property type="match status" value="1"/>
</dbReference>
<dbReference type="GO" id="GO:0005524">
    <property type="term" value="F:ATP binding"/>
    <property type="evidence" value="ECO:0007669"/>
    <property type="project" value="InterPro"/>
</dbReference>
<organism evidence="5 6">
    <name type="scientific">Armillaria ostoyae</name>
    <name type="common">Armillaria root rot fungus</name>
    <dbReference type="NCBI Taxonomy" id="47428"/>
    <lineage>
        <taxon>Eukaryota</taxon>
        <taxon>Fungi</taxon>
        <taxon>Dikarya</taxon>
        <taxon>Basidiomycota</taxon>
        <taxon>Agaricomycotina</taxon>
        <taxon>Agaricomycetes</taxon>
        <taxon>Agaricomycetidae</taxon>
        <taxon>Agaricales</taxon>
        <taxon>Marasmiineae</taxon>
        <taxon>Physalacriaceae</taxon>
        <taxon>Armillaria</taxon>
    </lineage>
</organism>
<evidence type="ECO:0000313" key="6">
    <source>
        <dbReference type="Proteomes" id="UP000219338"/>
    </source>
</evidence>
<feature type="repeat" description="ANK" evidence="3">
    <location>
        <begin position="486"/>
        <end position="518"/>
    </location>
</feature>
<sequence length="1034" mass="113687">MAYSSSQIPSAYEPSDSGYYNSNASYVPPSSDVYGGKRSILSAHTDPSTRPTTYNQLIDYLGMLAVQVINPADLSIGKSIGVGATFYVQEGTLNNHTVRSALVAVKTPRESVHKDTFILSSLIREVLDEIRVMSYFSLHPNVISIFGVCLQKSGEERLLPRVIVDRAVGSLGSLLRKSSSNGGEGMPWELKMKFSLEVAAGLEALHQIEIVHADVKADNVLIFYDAKNWDVQTVPQLYARVSDFGFCVPDTSSRAAYAASRGTIRFRAPEALAEAPPSLRQYANQPERDVYSYGVLLWEIFNDGNIPFVGVDSADVAALQLDTEDGAAKHLIATFRGKNGGSAIGPLGAINGAVQRDPQRRSKWQEIFDVICASSDIRYLSPDPNHSFVDYFTQSWCRQREISWNIFQAQGLWLPTIPIPSTSSADDGTYSDIVLRELENSIQSRPSDWITMIRLALHYFMTRDLGIMENLLRRFVESDVVELGEYGSPLLHLAVRVDAVDVIRALLVKGVDVHAADIIEDQTPLHAVRSIEAARALIEFGANVNALKRATPLHTCISADIAEVLLQNGADINAPDSYHRSPALHTARSADIVRVLLKYGADPLSEDRFGDTALHRAVSDEVAQCLMETCPELVHVKGLLDGSPLHRRVADWSAETIRMAIRLGADVDAPNSDGDTALLRSHEFTGALSDVEVVRTLIEAGAKVPLPKGGSLSSTPLHETVSPPLMEYLLEHGFQPYVNIRRTTDEQTPLHVVAARDMALHKSWSSRYAKEDRRGGEPESSSTKYGGIAHLLEQSSSIPSVDLMKVLLKYGADPNTGDDEGDTPLHFVARNFVGHPGHLENLNLIRLLLEAGADISARNSAGETPLHCAARAETVFEFLRLGADPTLADHQGVTILHNAWRFTGDCERVVEALTEHGADVDAADKQGSRPLHYACRGYEKDSLGLSQVQRWARSTCFHHGTPPLEPTIYAAFENALPIVRALLDRRADIHAQNKAGETAVKVALRHPFGREVFRFLCERGADISEVPRPWWNFD</sequence>
<dbReference type="Gene3D" id="1.25.40.20">
    <property type="entry name" value="Ankyrin repeat-containing domain"/>
    <property type="match status" value="4"/>
</dbReference>
<evidence type="ECO:0000313" key="5">
    <source>
        <dbReference type="EMBL" id="SJL13748.1"/>
    </source>
</evidence>